<feature type="domain" description="TF-B3" evidence="7">
    <location>
        <begin position="376"/>
        <end position="441"/>
    </location>
</feature>
<dbReference type="Proteomes" id="UP001632038">
    <property type="component" value="Unassembled WGS sequence"/>
</dbReference>
<keyword evidence="3" id="KW-0238">DNA-binding</keyword>
<name>A0ABD3BGC3_9LAMI</name>
<dbReference type="CDD" id="cd10017">
    <property type="entry name" value="B3_DNA"/>
    <property type="match status" value="2"/>
</dbReference>
<keyword evidence="2" id="KW-0805">Transcription regulation</keyword>
<evidence type="ECO:0000259" key="7">
    <source>
        <dbReference type="PROSITE" id="PS50863"/>
    </source>
</evidence>
<dbReference type="SMART" id="SM01019">
    <property type="entry name" value="B3"/>
    <property type="match status" value="2"/>
</dbReference>
<gene>
    <name evidence="8" type="ORF">CASFOL_039724</name>
</gene>
<dbReference type="PANTHER" id="PTHR31140:SF81">
    <property type="entry name" value="B3 DOMAIN-CONTAINING TRANSCRIPTION FACTOR ABI3"/>
    <property type="match status" value="1"/>
</dbReference>
<accession>A0ABD3BGC3</accession>
<dbReference type="InterPro" id="IPR015300">
    <property type="entry name" value="DNA-bd_pseudobarrel_sf"/>
</dbReference>
<dbReference type="InterPro" id="IPR044800">
    <property type="entry name" value="LEC2-like"/>
</dbReference>
<dbReference type="AlphaFoldDB" id="A0ABD3BGC3"/>
<comment type="subcellular location">
    <subcellularLocation>
        <location evidence="1">Nucleus</location>
    </subcellularLocation>
</comment>
<keyword evidence="4" id="KW-0804">Transcription</keyword>
<evidence type="ECO:0000256" key="1">
    <source>
        <dbReference type="ARBA" id="ARBA00004123"/>
    </source>
</evidence>
<dbReference type="EMBL" id="JAVIJP010000092">
    <property type="protein sequence ID" value="KAL3616334.1"/>
    <property type="molecule type" value="Genomic_DNA"/>
</dbReference>
<comment type="caution">
    <text evidence="8">The sequence shown here is derived from an EMBL/GenBank/DDBJ whole genome shotgun (WGS) entry which is preliminary data.</text>
</comment>
<evidence type="ECO:0000256" key="4">
    <source>
        <dbReference type="ARBA" id="ARBA00023163"/>
    </source>
</evidence>
<dbReference type="PANTHER" id="PTHR31140">
    <property type="entry name" value="B3 DOMAIN-CONTAINING TRANSCRIPTION FACTOR ABI3"/>
    <property type="match status" value="1"/>
</dbReference>
<evidence type="ECO:0000313" key="9">
    <source>
        <dbReference type="Proteomes" id="UP001632038"/>
    </source>
</evidence>
<feature type="compositionally biased region" description="Low complexity" evidence="6">
    <location>
        <begin position="182"/>
        <end position="192"/>
    </location>
</feature>
<evidence type="ECO:0000256" key="6">
    <source>
        <dbReference type="SAM" id="MobiDB-lite"/>
    </source>
</evidence>
<keyword evidence="5" id="KW-0539">Nucleus</keyword>
<evidence type="ECO:0000313" key="8">
    <source>
        <dbReference type="EMBL" id="KAL3616334.1"/>
    </source>
</evidence>
<protein>
    <recommendedName>
        <fullName evidence="7">TF-B3 domain-containing protein</fullName>
    </recommendedName>
</protein>
<dbReference type="SUPFAM" id="SSF101936">
    <property type="entry name" value="DNA-binding pseudobarrel domain"/>
    <property type="match status" value="3"/>
</dbReference>
<evidence type="ECO:0000256" key="5">
    <source>
        <dbReference type="ARBA" id="ARBA00023242"/>
    </source>
</evidence>
<feature type="region of interest" description="Disordered" evidence="6">
    <location>
        <begin position="1"/>
        <end position="44"/>
    </location>
</feature>
<dbReference type="GO" id="GO:0005634">
    <property type="term" value="C:nucleus"/>
    <property type="evidence" value="ECO:0007669"/>
    <property type="project" value="UniProtKB-SubCell"/>
</dbReference>
<evidence type="ECO:0000256" key="2">
    <source>
        <dbReference type="ARBA" id="ARBA00023015"/>
    </source>
</evidence>
<dbReference type="GO" id="GO:0003677">
    <property type="term" value="F:DNA binding"/>
    <property type="evidence" value="ECO:0007669"/>
    <property type="project" value="UniProtKB-KW"/>
</dbReference>
<dbReference type="PROSITE" id="PS50863">
    <property type="entry name" value="B3"/>
    <property type="match status" value="1"/>
</dbReference>
<dbReference type="Gene3D" id="2.40.330.10">
    <property type="entry name" value="DNA-binding pseudobarrel domain"/>
    <property type="match status" value="3"/>
</dbReference>
<organism evidence="8 9">
    <name type="scientific">Castilleja foliolosa</name>
    <dbReference type="NCBI Taxonomy" id="1961234"/>
    <lineage>
        <taxon>Eukaryota</taxon>
        <taxon>Viridiplantae</taxon>
        <taxon>Streptophyta</taxon>
        <taxon>Embryophyta</taxon>
        <taxon>Tracheophyta</taxon>
        <taxon>Spermatophyta</taxon>
        <taxon>Magnoliopsida</taxon>
        <taxon>eudicotyledons</taxon>
        <taxon>Gunneridae</taxon>
        <taxon>Pentapetalae</taxon>
        <taxon>asterids</taxon>
        <taxon>lamiids</taxon>
        <taxon>Lamiales</taxon>
        <taxon>Orobanchaceae</taxon>
        <taxon>Pedicularideae</taxon>
        <taxon>Castillejinae</taxon>
        <taxon>Castilleja</taxon>
    </lineage>
</organism>
<dbReference type="InterPro" id="IPR003340">
    <property type="entry name" value="B3_DNA-bd"/>
</dbReference>
<keyword evidence="9" id="KW-1185">Reference proteome</keyword>
<feature type="region of interest" description="Disordered" evidence="6">
    <location>
        <begin position="168"/>
        <end position="192"/>
    </location>
</feature>
<sequence length="460" mass="52125">MADRGEAPGPSSQDKGKAKLGEPSYFTSAHVQSDRNEPGPDSGSLAREDMCLLIALTSQEVDGSGLHLGADEAFLLTNRAETVGNPSGRFSEDLDMTDVFDNRYRMKLSNHNTGSLRQFLLNRDWSRFVYMNKLKAGDELWFFRLLDPVSKNTCYALRHFKNLNSHFSDDNQSTRSLPCPEPSRASPSVAPADVAPSIERLHPDLSKTLTSQDVDPTNPKLYIDASEAYTLTDSVELLKPNPNPSQMMLSVFDEVDRPYHMQLSHLSIRRFTISADWGRFVRDHKLKAGDQVLFYRYPTSDGLDPYYELKFVSKKETEIYQPSPDSRGITDTSCNLTKTLFAHHENMFRLYFDATEAWHLTHNDRVLRHWPIMKNLLVYDESDMPYDMMLMHMKRDGEVSYTLGSGWHRFVSSHGLKAGDKVNIYRIQGETKYKVRYTRAGLPSGVGPSGSGGRKEAEQG</sequence>
<reference evidence="9" key="1">
    <citation type="journal article" date="2024" name="IScience">
        <title>Strigolactones Initiate the Formation of Haustorium-like Structures in Castilleja.</title>
        <authorList>
            <person name="Buerger M."/>
            <person name="Peterson D."/>
            <person name="Chory J."/>
        </authorList>
    </citation>
    <scope>NUCLEOTIDE SEQUENCE [LARGE SCALE GENOMIC DNA]</scope>
</reference>
<evidence type="ECO:0000256" key="3">
    <source>
        <dbReference type="ARBA" id="ARBA00023125"/>
    </source>
</evidence>
<proteinExistence type="predicted"/>